<gene>
    <name evidence="2" type="ORF">RDB_LOCUS115125</name>
</gene>
<protein>
    <recommendedName>
        <fullName evidence="1">Ubiquitin-like domain-containing protein</fullName>
    </recommendedName>
</protein>
<feature type="domain" description="Ubiquitin-like" evidence="1">
    <location>
        <begin position="126"/>
        <end position="151"/>
    </location>
</feature>
<dbReference type="AlphaFoldDB" id="A0A8H3CUB5"/>
<comment type="caution">
    <text evidence="2">The sequence shown here is derived from an EMBL/GenBank/DDBJ whole genome shotgun (WGS) entry which is preliminary data.</text>
</comment>
<dbReference type="Gene3D" id="3.10.20.90">
    <property type="entry name" value="Phosphatidylinositol 3-kinase Catalytic Subunit, Chain A, domain 1"/>
    <property type="match status" value="1"/>
</dbReference>
<proteinExistence type="predicted"/>
<dbReference type="SUPFAM" id="SSF54236">
    <property type="entry name" value="Ubiquitin-like"/>
    <property type="match status" value="1"/>
</dbReference>
<organism evidence="2 3">
    <name type="scientific">Rhizoctonia solani</name>
    <dbReference type="NCBI Taxonomy" id="456999"/>
    <lineage>
        <taxon>Eukaryota</taxon>
        <taxon>Fungi</taxon>
        <taxon>Dikarya</taxon>
        <taxon>Basidiomycota</taxon>
        <taxon>Agaricomycotina</taxon>
        <taxon>Agaricomycetes</taxon>
        <taxon>Cantharellales</taxon>
        <taxon>Ceratobasidiaceae</taxon>
        <taxon>Rhizoctonia</taxon>
    </lineage>
</organism>
<dbReference type="InterPro" id="IPR000626">
    <property type="entry name" value="Ubiquitin-like_dom"/>
</dbReference>
<dbReference type="EMBL" id="CAJMWV010004347">
    <property type="protein sequence ID" value="CAE6497236.1"/>
    <property type="molecule type" value="Genomic_DNA"/>
</dbReference>
<dbReference type="InterPro" id="IPR029071">
    <property type="entry name" value="Ubiquitin-like_domsf"/>
</dbReference>
<evidence type="ECO:0000313" key="3">
    <source>
        <dbReference type="Proteomes" id="UP000663831"/>
    </source>
</evidence>
<name>A0A8H3CUB5_9AGAM</name>
<dbReference type="PROSITE" id="PS50053">
    <property type="entry name" value="UBIQUITIN_2"/>
    <property type="match status" value="1"/>
</dbReference>
<reference evidence="2" key="1">
    <citation type="submission" date="2021-01" db="EMBL/GenBank/DDBJ databases">
        <authorList>
            <person name="Kaushik A."/>
        </authorList>
    </citation>
    <scope>NUCLEOTIDE SEQUENCE</scope>
    <source>
        <strain evidence="2">AG3-1AP</strain>
    </source>
</reference>
<evidence type="ECO:0000259" key="1">
    <source>
        <dbReference type="PROSITE" id="PS50053"/>
    </source>
</evidence>
<dbReference type="Pfam" id="PF00240">
    <property type="entry name" value="ubiquitin"/>
    <property type="match status" value="1"/>
</dbReference>
<dbReference type="Proteomes" id="UP000663831">
    <property type="component" value="Unassembled WGS sequence"/>
</dbReference>
<accession>A0A8H3CUB5</accession>
<sequence length="168" mass="18875">MSRYGSKLQLVEEPSLTRPVFQPAPFLISEKVKSPKLESCQEPHVTQKSWTSPYLWYKNAHAGLDSDYSRLLQKPNTMRIYIAAVESGLLTSIDDVYPNTKVQDVRQLYESETGVMQKWCGAFSPLIYKGTELQDAMTLGYYNINDGNVIEAEGALLLHPNLPGFAKG</sequence>
<dbReference type="CDD" id="cd17039">
    <property type="entry name" value="Ubl_ubiquitin_like"/>
    <property type="match status" value="1"/>
</dbReference>
<evidence type="ECO:0000313" key="2">
    <source>
        <dbReference type="EMBL" id="CAE6497236.1"/>
    </source>
</evidence>